<keyword evidence="5" id="KW-0862">Zinc</keyword>
<organism evidence="9 10">
    <name type="scientific">Variovorax robiniae</name>
    <dbReference type="NCBI Taxonomy" id="1836199"/>
    <lineage>
        <taxon>Bacteria</taxon>
        <taxon>Pseudomonadati</taxon>
        <taxon>Pseudomonadota</taxon>
        <taxon>Betaproteobacteria</taxon>
        <taxon>Burkholderiales</taxon>
        <taxon>Comamonadaceae</taxon>
        <taxon>Variovorax</taxon>
    </lineage>
</organism>
<name>A0ABU8WZW7_9BURK</name>
<evidence type="ECO:0000256" key="1">
    <source>
        <dbReference type="ARBA" id="ARBA00001947"/>
    </source>
</evidence>
<dbReference type="SUPFAM" id="SSF51261">
    <property type="entry name" value="Duplicated hybrid motif"/>
    <property type="match status" value="1"/>
</dbReference>
<dbReference type="PANTHER" id="PTHR21666:SF288">
    <property type="entry name" value="CELL DIVISION PROTEIN YTFB"/>
    <property type="match status" value="1"/>
</dbReference>
<keyword evidence="3" id="KW-0479">Metal-binding</keyword>
<feature type="chain" id="PRO_5047260509" evidence="7">
    <location>
        <begin position="21"/>
        <end position="187"/>
    </location>
</feature>
<keyword evidence="4 9" id="KW-0378">Hydrolase</keyword>
<proteinExistence type="predicted"/>
<evidence type="ECO:0000256" key="4">
    <source>
        <dbReference type="ARBA" id="ARBA00022801"/>
    </source>
</evidence>
<evidence type="ECO:0000256" key="7">
    <source>
        <dbReference type="SAM" id="SignalP"/>
    </source>
</evidence>
<dbReference type="CDD" id="cd12797">
    <property type="entry name" value="M23_peptidase"/>
    <property type="match status" value="1"/>
</dbReference>
<evidence type="ECO:0000256" key="3">
    <source>
        <dbReference type="ARBA" id="ARBA00022723"/>
    </source>
</evidence>
<dbReference type="RefSeq" id="WP_340333068.1">
    <property type="nucleotide sequence ID" value="NZ_JBBKZS010000001.1"/>
</dbReference>
<keyword evidence="10" id="KW-1185">Reference proteome</keyword>
<dbReference type="InterPro" id="IPR016047">
    <property type="entry name" value="M23ase_b-sheet_dom"/>
</dbReference>
<dbReference type="PANTHER" id="PTHR21666">
    <property type="entry name" value="PEPTIDASE-RELATED"/>
    <property type="match status" value="1"/>
</dbReference>
<reference evidence="9 10" key="1">
    <citation type="submission" date="2024-03" db="EMBL/GenBank/DDBJ databases">
        <title>Novel species of the genus Variovorax.</title>
        <authorList>
            <person name="Liu Q."/>
            <person name="Xin Y.-H."/>
        </authorList>
    </citation>
    <scope>NUCLEOTIDE SEQUENCE [LARGE SCALE GENOMIC DNA]</scope>
    <source>
        <strain evidence="9 10">KACC 18901</strain>
    </source>
</reference>
<evidence type="ECO:0000259" key="8">
    <source>
        <dbReference type="Pfam" id="PF01551"/>
    </source>
</evidence>
<evidence type="ECO:0000256" key="5">
    <source>
        <dbReference type="ARBA" id="ARBA00022833"/>
    </source>
</evidence>
<gene>
    <name evidence="9" type="ORF">WKW79_00145</name>
</gene>
<feature type="signal peptide" evidence="7">
    <location>
        <begin position="1"/>
        <end position="20"/>
    </location>
</feature>
<evidence type="ECO:0000256" key="2">
    <source>
        <dbReference type="ARBA" id="ARBA00022670"/>
    </source>
</evidence>
<comment type="caution">
    <text evidence="9">The sequence shown here is derived from an EMBL/GenBank/DDBJ whole genome shotgun (WGS) entry which is preliminary data.</text>
</comment>
<protein>
    <submittedName>
        <fullName evidence="9">M23 family metallopeptidase</fullName>
        <ecNumber evidence="9">3.4.-.-</ecNumber>
    </submittedName>
</protein>
<dbReference type="Pfam" id="PF01551">
    <property type="entry name" value="Peptidase_M23"/>
    <property type="match status" value="1"/>
</dbReference>
<sequence>MERAGWGAVLCSLMSAGAMAQGIAPVLPSSPASIAADGSALLAARPLRFPLQGMNADKLRDTFDDGRPGHRHEAIDIAAPRGTPILAVDDGTVVKLFSSKPGGLTIYQFDPGGRLAYYYAHLDRYADGLEEGKVLRRGELIGYVGTTGNAPPDAPHLHFAVFLLGPAKQWWKGEAINPYEALRQAGH</sequence>
<dbReference type="InterPro" id="IPR011055">
    <property type="entry name" value="Dup_hybrid_motif"/>
</dbReference>
<keyword evidence="6" id="KW-0482">Metalloprotease</keyword>
<keyword evidence="7" id="KW-0732">Signal</keyword>
<dbReference type="GO" id="GO:0016787">
    <property type="term" value="F:hydrolase activity"/>
    <property type="evidence" value="ECO:0007669"/>
    <property type="project" value="UniProtKB-KW"/>
</dbReference>
<dbReference type="EC" id="3.4.-.-" evidence="9"/>
<comment type="cofactor">
    <cofactor evidence="1">
        <name>Zn(2+)</name>
        <dbReference type="ChEBI" id="CHEBI:29105"/>
    </cofactor>
</comment>
<evidence type="ECO:0000256" key="6">
    <source>
        <dbReference type="ARBA" id="ARBA00023049"/>
    </source>
</evidence>
<dbReference type="Gene3D" id="2.70.70.10">
    <property type="entry name" value="Glucose Permease (Domain IIA)"/>
    <property type="match status" value="1"/>
</dbReference>
<dbReference type="Proteomes" id="UP001367030">
    <property type="component" value="Unassembled WGS sequence"/>
</dbReference>
<feature type="domain" description="M23ase beta-sheet core" evidence="8">
    <location>
        <begin position="71"/>
        <end position="163"/>
    </location>
</feature>
<accession>A0ABU8WZW7</accession>
<dbReference type="EMBL" id="JBBKZS010000001">
    <property type="protein sequence ID" value="MEJ8852954.1"/>
    <property type="molecule type" value="Genomic_DNA"/>
</dbReference>
<evidence type="ECO:0000313" key="9">
    <source>
        <dbReference type="EMBL" id="MEJ8852954.1"/>
    </source>
</evidence>
<dbReference type="InterPro" id="IPR050570">
    <property type="entry name" value="Cell_wall_metabolism_enzyme"/>
</dbReference>
<keyword evidence="2" id="KW-0645">Protease</keyword>
<evidence type="ECO:0000313" key="10">
    <source>
        <dbReference type="Proteomes" id="UP001367030"/>
    </source>
</evidence>